<feature type="transmembrane region" description="Helical" evidence="1">
    <location>
        <begin position="123"/>
        <end position="143"/>
    </location>
</feature>
<name>E6SB14_INTC7</name>
<evidence type="ECO:0000313" key="2">
    <source>
        <dbReference type="EMBL" id="ADU47275.1"/>
    </source>
</evidence>
<keyword evidence="1" id="KW-0472">Membrane</keyword>
<keyword evidence="1" id="KW-0812">Transmembrane</keyword>
<feature type="transmembrane region" description="Helical" evidence="1">
    <location>
        <begin position="40"/>
        <end position="65"/>
    </location>
</feature>
<keyword evidence="1" id="KW-1133">Transmembrane helix</keyword>
<sequence length="405" mass="41525">MRPLLFWLRRGIVSLMVPATVAFLAVTAVGNSSWRLDADWGMRFTAGAIMALTPLLAALVAYDLAKRVHPTLAEIGRGSARGASAQLLPIVGGWLCAVLATLAVWITMAVVVQRGGGLPAADLWVHLEMMAAFAAAAAAGGLVGSVMPGLGAPAVAAGSVLTLGTFLGGQGVKVFHVASSSGTMMGIERTPLRAGFAVGVNVAVVLLCLGALLVKRGGRSRGRAKLAVLSVPLIASIMALFIVPMPDSEYRPSREDHVCVGSAPRVCGPDRAAPLLGRAQDDLARATRQLAGAGLALPGHFVVARGEAVRSLGPDRALLDYDPSALVDGHLTTQAVVGALSAPRVCEALFHDGTAADYLERIGVVARWLEAALGSASAVDGVAPADVREAYGVLSSCTTPVRVGS</sequence>
<dbReference type="eggNOG" id="ENOG50348CG">
    <property type="taxonomic scope" value="Bacteria"/>
</dbReference>
<dbReference type="AlphaFoldDB" id="E6SB14"/>
<feature type="transmembrane region" description="Helical" evidence="1">
    <location>
        <begin position="226"/>
        <end position="245"/>
    </location>
</feature>
<feature type="transmembrane region" description="Helical" evidence="1">
    <location>
        <begin position="86"/>
        <end position="111"/>
    </location>
</feature>
<evidence type="ECO:0000256" key="1">
    <source>
        <dbReference type="SAM" id="Phobius"/>
    </source>
</evidence>
<gene>
    <name evidence="2" type="ordered locus">Intca_0731</name>
</gene>
<dbReference type="Proteomes" id="UP000008914">
    <property type="component" value="Chromosome"/>
</dbReference>
<proteinExistence type="predicted"/>
<reference evidence="2 3" key="1">
    <citation type="journal article" date="2010" name="Stand. Genomic Sci.">
        <title>Complete genome sequence of Intrasporangium calvum type strain (7 KIP).</title>
        <authorList>
            <person name="Del Rio T.G."/>
            <person name="Chertkov O."/>
            <person name="Yasawong M."/>
            <person name="Lucas S."/>
            <person name="Deshpande S."/>
            <person name="Cheng J.F."/>
            <person name="Detter C."/>
            <person name="Tapia R."/>
            <person name="Han C."/>
            <person name="Goodwin L."/>
            <person name="Pitluck S."/>
            <person name="Liolios K."/>
            <person name="Ivanova N."/>
            <person name="Mavromatis K."/>
            <person name="Pati A."/>
            <person name="Chen A."/>
            <person name="Palaniappan K."/>
            <person name="Land M."/>
            <person name="Hauser L."/>
            <person name="Chang Y.J."/>
            <person name="Jeffries C.D."/>
            <person name="Rohde M."/>
            <person name="Pukall R."/>
            <person name="Sikorski J."/>
            <person name="Goker M."/>
            <person name="Woyke T."/>
            <person name="Bristow J."/>
            <person name="Eisen J.A."/>
            <person name="Markowitz V."/>
            <person name="Hugenholtz P."/>
            <person name="Kyrpides N.C."/>
            <person name="Klenk H.P."/>
            <person name="Lapidus A."/>
        </authorList>
    </citation>
    <scope>NUCLEOTIDE SEQUENCE [LARGE SCALE GENOMIC DNA]</scope>
    <source>
        <strain evidence="3">ATCC 23552 / DSM 43043 / JCM 3097 / NBRC 12989 / 7 KIP</strain>
    </source>
</reference>
<protein>
    <submittedName>
        <fullName evidence="2">Uncharacterized protein</fullName>
    </submittedName>
</protein>
<accession>E6SB14</accession>
<keyword evidence="3" id="KW-1185">Reference proteome</keyword>
<dbReference type="EMBL" id="CP002343">
    <property type="protein sequence ID" value="ADU47275.1"/>
    <property type="molecule type" value="Genomic_DNA"/>
</dbReference>
<dbReference type="OrthoDB" id="5153425at2"/>
<dbReference type="HOGENOM" id="CLU_679299_0_0_11"/>
<feature type="transmembrane region" description="Helical" evidence="1">
    <location>
        <begin position="12"/>
        <end position="34"/>
    </location>
</feature>
<feature type="transmembrane region" description="Helical" evidence="1">
    <location>
        <begin position="192"/>
        <end position="214"/>
    </location>
</feature>
<dbReference type="STRING" id="710696.Intca_0731"/>
<organism evidence="2 3">
    <name type="scientific">Intrasporangium calvum (strain ATCC 23552 / DSM 43043 / JCM 3097 / NBRC 12989 / NCIMB 10167 / NRRL B-3866 / 7 KIP)</name>
    <dbReference type="NCBI Taxonomy" id="710696"/>
    <lineage>
        <taxon>Bacteria</taxon>
        <taxon>Bacillati</taxon>
        <taxon>Actinomycetota</taxon>
        <taxon>Actinomycetes</taxon>
        <taxon>Micrococcales</taxon>
        <taxon>Intrasporangiaceae</taxon>
        <taxon>Intrasporangium</taxon>
    </lineage>
</organism>
<feature type="transmembrane region" description="Helical" evidence="1">
    <location>
        <begin position="150"/>
        <end position="172"/>
    </location>
</feature>
<dbReference type="RefSeq" id="WP_013491595.1">
    <property type="nucleotide sequence ID" value="NC_014830.1"/>
</dbReference>
<dbReference type="KEGG" id="ica:Intca_0731"/>
<evidence type="ECO:0000313" key="3">
    <source>
        <dbReference type="Proteomes" id="UP000008914"/>
    </source>
</evidence>